<keyword evidence="2" id="KW-0808">Transferase</keyword>
<dbReference type="SUPFAM" id="SSF56112">
    <property type="entry name" value="Protein kinase-like (PK-like)"/>
    <property type="match status" value="1"/>
</dbReference>
<dbReference type="InterPro" id="IPR011009">
    <property type="entry name" value="Kinase-like_dom_sf"/>
</dbReference>
<dbReference type="InterPro" id="IPR002575">
    <property type="entry name" value="Aminoglycoside_PTrfase"/>
</dbReference>
<gene>
    <name evidence="2" type="ORF">EVA95_01670</name>
</gene>
<sequence length="318" mass="37082">MKEEEVISLSNKCNFNAITASPLKLEASARQYWRVTDSSNQSKILCYLDPDLGDHIDFINISNNLKKNDVSCSNVIHHNSELGITIQDDLGDDDLLSILTDSNKKHFLQESLKVLIKVQNTKISAIKIFLIDELKDQMNLFNDIFFEKFLKISSNQLVKDLILETLSKLNNQPWLNCHYDFERRNLILNKQNELSIIDFQDMRIGPIGIDLAGILVDHYYEIDFNLLNDLLQFYKKESESIYTVDELFEFLRWGSIQRNIRILGTLANLYVKEDRSYRLKDLPMILKNLTRMIPEGNELKIFLREDVQSLLSKRISEI</sequence>
<dbReference type="Pfam" id="PF01636">
    <property type="entry name" value="APH"/>
    <property type="match status" value="1"/>
</dbReference>
<comment type="caution">
    <text evidence="2">The sequence shown here is derived from an EMBL/GenBank/DDBJ whole genome shotgun (WGS) entry which is preliminary data.</text>
</comment>
<dbReference type="EMBL" id="SHBH01000008">
    <property type="protein sequence ID" value="RZO26704.1"/>
    <property type="molecule type" value="Genomic_DNA"/>
</dbReference>
<accession>A0A520MZQ5</accession>
<evidence type="ECO:0000313" key="3">
    <source>
        <dbReference type="Proteomes" id="UP000319384"/>
    </source>
</evidence>
<evidence type="ECO:0000313" key="2">
    <source>
        <dbReference type="EMBL" id="RZO26704.1"/>
    </source>
</evidence>
<protein>
    <submittedName>
        <fullName evidence="2">Aminoglycoside phosphotransferase</fullName>
    </submittedName>
</protein>
<evidence type="ECO:0000259" key="1">
    <source>
        <dbReference type="Pfam" id="PF01636"/>
    </source>
</evidence>
<dbReference type="Proteomes" id="UP000319384">
    <property type="component" value="Unassembled WGS sequence"/>
</dbReference>
<organism evidence="2 3">
    <name type="scientific">SAR86 cluster bacterium</name>
    <dbReference type="NCBI Taxonomy" id="2030880"/>
    <lineage>
        <taxon>Bacteria</taxon>
        <taxon>Pseudomonadati</taxon>
        <taxon>Pseudomonadota</taxon>
        <taxon>Gammaproteobacteria</taxon>
        <taxon>SAR86 cluster</taxon>
    </lineage>
</organism>
<feature type="domain" description="Aminoglycoside phosphotransferase" evidence="1">
    <location>
        <begin position="20"/>
        <end position="235"/>
    </location>
</feature>
<proteinExistence type="predicted"/>
<name>A0A520MZQ5_9GAMM</name>
<dbReference type="GO" id="GO:0016740">
    <property type="term" value="F:transferase activity"/>
    <property type="evidence" value="ECO:0007669"/>
    <property type="project" value="UniProtKB-KW"/>
</dbReference>
<dbReference type="Gene3D" id="3.90.1200.10">
    <property type="match status" value="1"/>
</dbReference>
<reference evidence="2 3" key="1">
    <citation type="submission" date="2019-02" db="EMBL/GenBank/DDBJ databases">
        <title>Prokaryotic population dynamics and viral predation in marine succession experiment using metagenomics: the confinement effect.</title>
        <authorList>
            <person name="Haro-Moreno J.M."/>
            <person name="Rodriguez-Valera F."/>
            <person name="Lopez-Perez M."/>
        </authorList>
    </citation>
    <scope>NUCLEOTIDE SEQUENCE [LARGE SCALE GENOMIC DNA]</scope>
    <source>
        <strain evidence="2">MED-G162</strain>
    </source>
</reference>
<dbReference type="AlphaFoldDB" id="A0A520MZQ5"/>
<dbReference type="Gene3D" id="3.30.200.20">
    <property type="entry name" value="Phosphorylase Kinase, domain 1"/>
    <property type="match status" value="1"/>
</dbReference>